<comment type="similarity">
    <text evidence="2 5">Belongs to the carotenoid/retinoid oxidoreductase family.</text>
</comment>
<proteinExistence type="inferred from homology"/>
<evidence type="ECO:0000256" key="1">
    <source>
        <dbReference type="ARBA" id="ARBA00004829"/>
    </source>
</evidence>
<comment type="pathway">
    <text evidence="1 5">Carotenoid biosynthesis.</text>
</comment>
<evidence type="ECO:0000256" key="4">
    <source>
        <dbReference type="ARBA" id="ARBA00023002"/>
    </source>
</evidence>
<sequence>MRIAIIGAGIGGLVCAVSLALEGHEIDVFEKENGPGGKARRLPVGQSMVDAGPTVFTMRDVFDQLFERAGERLENQVTLSQAEVLARHAWDDKAQLDLFADQQRSEEAIGAFAGAKAAVEFRSFSADAARAYTVLEDTFMRATKPATPLALSWRIGPMRVADQLAIRPFSSLWNVIGNHFSDPRLQQLFGRYATYCGSSPFEAPGTLSLIAHLEQRGVWLIEGGIHALALALQRIGEKHGVRFHFNSSVDSIRATGDNLEGVVLANGDLAACDHIVSNCDPDALARGRFGKDAARAVRATPERERSLSALVWLAEAETDGFPLSHHNVIFSPDYIAEFQDIAESKPPSDPSIYVCALDREAVPGVQSSSGRERLQIIVNAPANGDTHKYSSEETEQCTEAMMRSAQRCGLKLERPLPHELLTPNAFEQLSPSTGGAIYGRASHGWAASFRRQGARTKIPWLYCAGGATHPGAGVPMAALSGLQAARSLMEDRASTPKFHPVATAGGTSMRSAKTASTR</sequence>
<feature type="region of interest" description="Disordered" evidence="6">
    <location>
        <begin position="490"/>
        <end position="518"/>
    </location>
</feature>
<dbReference type="InterPro" id="IPR014105">
    <property type="entry name" value="Carotenoid/retinoid_OxRdtase"/>
</dbReference>
<evidence type="ECO:0000256" key="5">
    <source>
        <dbReference type="RuleBase" id="RU362075"/>
    </source>
</evidence>
<evidence type="ECO:0000256" key="6">
    <source>
        <dbReference type="SAM" id="MobiDB-lite"/>
    </source>
</evidence>
<evidence type="ECO:0000259" key="7">
    <source>
        <dbReference type="Pfam" id="PF01593"/>
    </source>
</evidence>
<gene>
    <name evidence="8" type="primary">crtI</name>
    <name evidence="8" type="ORF">HUO12_08770</name>
</gene>
<evidence type="ECO:0000256" key="2">
    <source>
        <dbReference type="ARBA" id="ARBA00006046"/>
    </source>
</evidence>
<dbReference type="SUPFAM" id="SSF51905">
    <property type="entry name" value="FAD/NAD(P)-binding domain"/>
    <property type="match status" value="1"/>
</dbReference>
<dbReference type="NCBIfam" id="TIGR02734">
    <property type="entry name" value="crtI_fam"/>
    <property type="match status" value="1"/>
</dbReference>
<dbReference type="InterPro" id="IPR036188">
    <property type="entry name" value="FAD/NAD-bd_sf"/>
</dbReference>
<dbReference type="PRINTS" id="PR00419">
    <property type="entry name" value="ADXRDTASE"/>
</dbReference>
<dbReference type="InterPro" id="IPR054841">
    <property type="entry name" value="carotdesatCrtD"/>
</dbReference>
<reference evidence="8 9" key="1">
    <citation type="submission" date="2020-06" db="EMBL/GenBank/DDBJ databases">
        <title>Altererythrobacter lutimaris sp. nov., a marine bacterium isolated from a tidal flat.</title>
        <authorList>
            <person name="Kim D."/>
            <person name="Yoo Y."/>
            <person name="Kim J.-J."/>
        </authorList>
    </citation>
    <scope>NUCLEOTIDE SEQUENCE [LARGE SCALE GENOMIC DNA]</scope>
    <source>
        <strain evidence="8 9">JGD-16</strain>
    </source>
</reference>
<dbReference type="RefSeq" id="WP_176273202.1">
    <property type="nucleotide sequence ID" value="NZ_JABWTA010000001.1"/>
</dbReference>
<dbReference type="Gene3D" id="3.50.50.60">
    <property type="entry name" value="FAD/NAD(P)-binding domain"/>
    <property type="match status" value="2"/>
</dbReference>
<dbReference type="Pfam" id="PF01593">
    <property type="entry name" value="Amino_oxidase"/>
    <property type="match status" value="1"/>
</dbReference>
<dbReference type="InterPro" id="IPR002937">
    <property type="entry name" value="Amino_oxidase"/>
</dbReference>
<dbReference type="EMBL" id="JABWTA010000001">
    <property type="protein sequence ID" value="NVE94987.1"/>
    <property type="molecule type" value="Genomic_DNA"/>
</dbReference>
<keyword evidence="9" id="KW-1185">Reference proteome</keyword>
<dbReference type="GO" id="GO:0016117">
    <property type="term" value="P:carotenoid biosynthetic process"/>
    <property type="evidence" value="ECO:0007669"/>
    <property type="project" value="UniProtKB-KW"/>
</dbReference>
<protein>
    <submittedName>
        <fullName evidence="8">Phytoene desaturase</fullName>
    </submittedName>
</protein>
<comment type="caution">
    <text evidence="8">The sequence shown here is derived from an EMBL/GenBank/DDBJ whole genome shotgun (WGS) entry which is preliminary data.</text>
</comment>
<accession>A0A850H743</accession>
<keyword evidence="3 5" id="KW-0125">Carotenoid biosynthesis</keyword>
<dbReference type="NCBIfam" id="NF045637">
    <property type="entry name" value="carotdesatCrtDProt"/>
    <property type="match status" value="1"/>
</dbReference>
<name>A0A850H743_9SPHN</name>
<keyword evidence="4 5" id="KW-0560">Oxidoreductase</keyword>
<evidence type="ECO:0000313" key="8">
    <source>
        <dbReference type="EMBL" id="NVE94987.1"/>
    </source>
</evidence>
<organism evidence="8 9">
    <name type="scientific">Altererythrobacter lutimaris</name>
    <dbReference type="NCBI Taxonomy" id="2743979"/>
    <lineage>
        <taxon>Bacteria</taxon>
        <taxon>Pseudomonadati</taxon>
        <taxon>Pseudomonadota</taxon>
        <taxon>Alphaproteobacteria</taxon>
        <taxon>Sphingomonadales</taxon>
        <taxon>Erythrobacteraceae</taxon>
        <taxon>Altererythrobacter</taxon>
    </lineage>
</organism>
<evidence type="ECO:0000313" key="9">
    <source>
        <dbReference type="Proteomes" id="UP000546031"/>
    </source>
</evidence>
<dbReference type="AlphaFoldDB" id="A0A850H743"/>
<dbReference type="PANTHER" id="PTHR43734">
    <property type="entry name" value="PHYTOENE DESATURASE"/>
    <property type="match status" value="1"/>
</dbReference>
<dbReference type="Proteomes" id="UP000546031">
    <property type="component" value="Unassembled WGS sequence"/>
</dbReference>
<dbReference type="PANTHER" id="PTHR43734:SF7">
    <property type="entry name" value="4,4'-DIAPONEUROSPORENE OXYGENASE"/>
    <property type="match status" value="1"/>
</dbReference>
<feature type="compositionally biased region" description="Polar residues" evidence="6">
    <location>
        <begin position="505"/>
        <end position="518"/>
    </location>
</feature>
<evidence type="ECO:0000256" key="3">
    <source>
        <dbReference type="ARBA" id="ARBA00022746"/>
    </source>
</evidence>
<feature type="domain" description="Amine oxidase" evidence="7">
    <location>
        <begin position="10"/>
        <end position="488"/>
    </location>
</feature>
<dbReference type="GO" id="GO:0016491">
    <property type="term" value="F:oxidoreductase activity"/>
    <property type="evidence" value="ECO:0007669"/>
    <property type="project" value="UniProtKB-KW"/>
</dbReference>